<dbReference type="InterPro" id="IPR019385">
    <property type="entry name" value="PHAX_RNA-binding_domain"/>
</dbReference>
<evidence type="ECO:0000256" key="13">
    <source>
        <dbReference type="ARBA" id="ARBA00023180"/>
    </source>
</evidence>
<evidence type="ECO:0000256" key="2">
    <source>
        <dbReference type="ARBA" id="ARBA00001913"/>
    </source>
</evidence>
<keyword evidence="6" id="KW-0575">Peroxidase</keyword>
<dbReference type="Proteomes" id="UP000826656">
    <property type="component" value="Unassembled WGS sequence"/>
</dbReference>
<feature type="region of interest" description="Disordered" evidence="14">
    <location>
        <begin position="324"/>
        <end position="358"/>
    </location>
</feature>
<sequence length="701" mass="77936">MSVLAPFSDGQLDYSYYEGACPSLHRIVRWNVLEALRSDSRIAASLLRLHFHDCFVNGCDGSVLLDDTYYFKGEKNAAPNRNSVRGYETIDIIKAHVERACPLTVSCVDILTLAAREVVVMAGGPFWPVLLGRRDGLSANEKAAVEQLPSPFEPLDKIVAKFSDKGLDLKDLVVLSGAHTIGFAQCFTFKGRLFNYQDSGKPDPNLDSSMLSNLQCTCPDTDESNTTLTPLDIQSVTRFDNAYYRNLMNNSGLLESDQALMSNSQTADMVKSYSLYPHLFYKDFAASMVKLGNVGVLTGRTGQIREICGSVSNRMFLSRKWRKAKSKSKEQNFRPSQSGTQLLRQSPASSGQQQLGRRRTTGEIFLSPSSHLLHSPASKAVAATKRTRSEQRAGPTKREAPARLQILEFCTRRVSTDQSSFFSNSMELEDSVLNFSDEDESFEDDEDVKMNDIEEGELVEKISKTGLEETGGACASSENPLPGKKNRRRRKNKGKNKRKRVSSGPITDINRFVLDVGRRLKERKSYLIWNAVGCLGLSALSDLVKEVDAIQTCGGQKTADGRRFRTGGGILWSILKVRDPNAYKEIMKKGKEFEKQFKQANLKQEPLQNKEASLERSSQTMGDEITISSSDVLLQQEPVEQSNSGAKRASVHDRIRMPVTYDDLFDEATDEGKDSKDPLALIMPSEKSSYDVVEGGYTKGI</sequence>
<dbReference type="InterPro" id="IPR019793">
    <property type="entry name" value="Peroxidases_heam-ligand_BS"/>
</dbReference>
<dbReference type="InterPro" id="IPR000823">
    <property type="entry name" value="Peroxidase_pln"/>
</dbReference>
<evidence type="ECO:0000256" key="12">
    <source>
        <dbReference type="ARBA" id="ARBA00023157"/>
    </source>
</evidence>
<evidence type="ECO:0000313" key="17">
    <source>
        <dbReference type="Proteomes" id="UP000826656"/>
    </source>
</evidence>
<feature type="region of interest" description="Disordered" evidence="14">
    <location>
        <begin position="375"/>
        <end position="401"/>
    </location>
</feature>
<keyword evidence="11" id="KW-0408">Iron</keyword>
<feature type="region of interest" description="Disordered" evidence="14">
    <location>
        <begin position="469"/>
        <end position="503"/>
    </location>
</feature>
<keyword evidence="12" id="KW-1015">Disulfide bond</keyword>
<dbReference type="Gene3D" id="1.10.520.10">
    <property type="match status" value="1"/>
</dbReference>
<dbReference type="EMBL" id="JAIVGD010000015">
    <property type="protein sequence ID" value="KAH0760151.1"/>
    <property type="molecule type" value="Genomic_DNA"/>
</dbReference>
<evidence type="ECO:0000256" key="9">
    <source>
        <dbReference type="ARBA" id="ARBA00022837"/>
    </source>
</evidence>
<feature type="compositionally biased region" description="Polar residues" evidence="14">
    <location>
        <begin position="333"/>
        <end position="355"/>
    </location>
</feature>
<dbReference type="PANTHER" id="PTHR31388">
    <property type="entry name" value="PEROXIDASE 72-RELATED"/>
    <property type="match status" value="1"/>
</dbReference>
<dbReference type="InterPro" id="IPR033905">
    <property type="entry name" value="Secretory_peroxidase"/>
</dbReference>
<evidence type="ECO:0000313" key="16">
    <source>
        <dbReference type="EMBL" id="KAH0760151.1"/>
    </source>
</evidence>
<keyword evidence="17" id="KW-1185">Reference proteome</keyword>
<evidence type="ECO:0000256" key="1">
    <source>
        <dbReference type="ARBA" id="ARBA00000189"/>
    </source>
</evidence>
<keyword evidence="9" id="KW-0106">Calcium</keyword>
<dbReference type="InterPro" id="IPR010255">
    <property type="entry name" value="Haem_peroxidase_sf"/>
</dbReference>
<dbReference type="PANTHER" id="PTHR31388:SF197">
    <property type="entry name" value="PEROXIDASE"/>
    <property type="match status" value="1"/>
</dbReference>
<accession>A0ABQ7V7W1</accession>
<protein>
    <recommendedName>
        <fullName evidence="5">peroxidase</fullName>
        <ecNumber evidence="5">1.11.1.7</ecNumber>
    </recommendedName>
</protein>
<evidence type="ECO:0000256" key="7">
    <source>
        <dbReference type="ARBA" id="ARBA00022617"/>
    </source>
</evidence>
<reference evidence="16 17" key="1">
    <citation type="journal article" date="2021" name="bioRxiv">
        <title>Chromosome-scale and haplotype-resolved genome assembly of a tetraploid potato cultivar.</title>
        <authorList>
            <person name="Sun H."/>
            <person name="Jiao W.-B."/>
            <person name="Krause K."/>
            <person name="Campoy J.A."/>
            <person name="Goel M."/>
            <person name="Folz-Donahue K."/>
            <person name="Kukat C."/>
            <person name="Huettel B."/>
            <person name="Schneeberger K."/>
        </authorList>
    </citation>
    <scope>NUCLEOTIDE SEQUENCE [LARGE SCALE GENOMIC DNA]</scope>
    <source>
        <strain evidence="16">SolTubOtavaFocal</strain>
        <tissue evidence="16">Leaves</tissue>
    </source>
</reference>
<evidence type="ECO:0000256" key="8">
    <source>
        <dbReference type="ARBA" id="ARBA00022723"/>
    </source>
</evidence>
<dbReference type="Gene3D" id="1.10.10.1440">
    <property type="entry name" value="PHAX RNA-binding domain"/>
    <property type="match status" value="1"/>
</dbReference>
<name>A0ABQ7V7W1_SOLTU</name>
<dbReference type="EC" id="1.11.1.7" evidence="5"/>
<keyword evidence="13" id="KW-0325">Glycoprotein</keyword>
<dbReference type="PRINTS" id="PR00458">
    <property type="entry name" value="PEROXIDASE"/>
</dbReference>
<evidence type="ECO:0000256" key="14">
    <source>
        <dbReference type="SAM" id="MobiDB-lite"/>
    </source>
</evidence>
<dbReference type="InterPro" id="IPR019794">
    <property type="entry name" value="Peroxidases_AS"/>
</dbReference>
<dbReference type="CDD" id="cd00693">
    <property type="entry name" value="secretory_peroxidase"/>
    <property type="match status" value="1"/>
</dbReference>
<dbReference type="InterPro" id="IPR002016">
    <property type="entry name" value="Haem_peroxidase"/>
</dbReference>
<evidence type="ECO:0000256" key="4">
    <source>
        <dbReference type="ARBA" id="ARBA00006873"/>
    </source>
</evidence>
<evidence type="ECO:0000256" key="11">
    <source>
        <dbReference type="ARBA" id="ARBA00023004"/>
    </source>
</evidence>
<evidence type="ECO:0000259" key="15">
    <source>
        <dbReference type="PROSITE" id="PS50873"/>
    </source>
</evidence>
<dbReference type="PRINTS" id="PR00461">
    <property type="entry name" value="PLPEROXIDASE"/>
</dbReference>
<organism evidence="16 17">
    <name type="scientific">Solanum tuberosum</name>
    <name type="common">Potato</name>
    <dbReference type="NCBI Taxonomy" id="4113"/>
    <lineage>
        <taxon>Eukaryota</taxon>
        <taxon>Viridiplantae</taxon>
        <taxon>Streptophyta</taxon>
        <taxon>Embryophyta</taxon>
        <taxon>Tracheophyta</taxon>
        <taxon>Spermatophyta</taxon>
        <taxon>Magnoliopsida</taxon>
        <taxon>eudicotyledons</taxon>
        <taxon>Gunneridae</taxon>
        <taxon>Pentapetalae</taxon>
        <taxon>asterids</taxon>
        <taxon>lamiids</taxon>
        <taxon>Solanales</taxon>
        <taxon>Solanaceae</taxon>
        <taxon>Solanoideae</taxon>
        <taxon>Solaneae</taxon>
        <taxon>Solanum</taxon>
    </lineage>
</organism>
<dbReference type="Gene3D" id="1.10.420.10">
    <property type="entry name" value="Peroxidase, domain 2"/>
    <property type="match status" value="1"/>
</dbReference>
<comment type="cofactor">
    <cofactor evidence="2">
        <name>Ca(2+)</name>
        <dbReference type="ChEBI" id="CHEBI:29108"/>
    </cofactor>
</comment>
<dbReference type="PROSITE" id="PS00436">
    <property type="entry name" value="PEROXIDASE_2"/>
    <property type="match status" value="1"/>
</dbReference>
<comment type="catalytic activity">
    <reaction evidence="1">
        <text>2 a phenolic donor + H2O2 = 2 a phenolic radical donor + 2 H2O</text>
        <dbReference type="Rhea" id="RHEA:56136"/>
        <dbReference type="ChEBI" id="CHEBI:15377"/>
        <dbReference type="ChEBI" id="CHEBI:16240"/>
        <dbReference type="ChEBI" id="CHEBI:139520"/>
        <dbReference type="ChEBI" id="CHEBI:139521"/>
        <dbReference type="EC" id="1.11.1.7"/>
    </reaction>
</comment>
<evidence type="ECO:0000256" key="5">
    <source>
        <dbReference type="ARBA" id="ARBA00012313"/>
    </source>
</evidence>
<evidence type="ECO:0000256" key="3">
    <source>
        <dbReference type="ARBA" id="ARBA00001970"/>
    </source>
</evidence>
<dbReference type="SUPFAM" id="SSF48113">
    <property type="entry name" value="Heme-dependent peroxidases"/>
    <property type="match status" value="1"/>
</dbReference>
<keyword evidence="8" id="KW-0479">Metal-binding</keyword>
<keyword evidence="7" id="KW-0349">Heme</keyword>
<dbReference type="InterPro" id="IPR038092">
    <property type="entry name" value="PHAX_RNA-binding_sf"/>
</dbReference>
<evidence type="ECO:0000256" key="6">
    <source>
        <dbReference type="ARBA" id="ARBA00022559"/>
    </source>
</evidence>
<comment type="caution">
    <text evidence="16">The sequence shown here is derived from an EMBL/GenBank/DDBJ whole genome shotgun (WGS) entry which is preliminary data.</text>
</comment>
<dbReference type="Pfam" id="PF00141">
    <property type="entry name" value="peroxidase"/>
    <property type="match status" value="1"/>
</dbReference>
<comment type="similarity">
    <text evidence="4">Belongs to the peroxidase family. Ascorbate peroxidase subfamily.</text>
</comment>
<dbReference type="Pfam" id="PF10258">
    <property type="entry name" value="PHAX_RNA-bd"/>
    <property type="match status" value="1"/>
</dbReference>
<evidence type="ECO:0000256" key="10">
    <source>
        <dbReference type="ARBA" id="ARBA00023002"/>
    </source>
</evidence>
<proteinExistence type="inferred from homology"/>
<feature type="compositionally biased region" description="Basic residues" evidence="14">
    <location>
        <begin position="484"/>
        <end position="501"/>
    </location>
</feature>
<feature type="domain" description="Plant heme peroxidase family profile" evidence="15">
    <location>
        <begin position="11"/>
        <end position="312"/>
    </location>
</feature>
<keyword evidence="10" id="KW-0560">Oxidoreductase</keyword>
<comment type="cofactor">
    <cofactor evidence="3">
        <name>heme b</name>
        <dbReference type="ChEBI" id="CHEBI:60344"/>
    </cofactor>
</comment>
<feature type="compositionally biased region" description="Basic and acidic residues" evidence="14">
    <location>
        <begin position="387"/>
        <end position="401"/>
    </location>
</feature>
<dbReference type="PROSITE" id="PS00435">
    <property type="entry name" value="PEROXIDASE_1"/>
    <property type="match status" value="1"/>
</dbReference>
<gene>
    <name evidence="16" type="ORF">KY290_023644</name>
</gene>
<dbReference type="PROSITE" id="PS50873">
    <property type="entry name" value="PEROXIDASE_4"/>
    <property type="match status" value="1"/>
</dbReference>